<keyword evidence="5" id="KW-1133">Transmembrane helix</keyword>
<keyword evidence="4" id="KW-0406">Ion transport</keyword>
<organism evidence="6 7">
    <name type="scientific">Vitis vinifera</name>
    <name type="common">Grape</name>
    <dbReference type="NCBI Taxonomy" id="29760"/>
    <lineage>
        <taxon>Eukaryota</taxon>
        <taxon>Viridiplantae</taxon>
        <taxon>Streptophyta</taxon>
        <taxon>Embryophyta</taxon>
        <taxon>Tracheophyta</taxon>
        <taxon>Spermatophyta</taxon>
        <taxon>Magnoliopsida</taxon>
        <taxon>eudicotyledons</taxon>
        <taxon>Gunneridae</taxon>
        <taxon>Pentapetalae</taxon>
        <taxon>rosids</taxon>
        <taxon>Vitales</taxon>
        <taxon>Vitaceae</taxon>
        <taxon>Viteae</taxon>
        <taxon>Vitis</taxon>
    </lineage>
</organism>
<feature type="transmembrane region" description="Helical" evidence="5">
    <location>
        <begin position="109"/>
        <end position="132"/>
    </location>
</feature>
<dbReference type="InterPro" id="IPR050794">
    <property type="entry name" value="CPA2_transporter"/>
</dbReference>
<evidence type="ECO:0000313" key="6">
    <source>
        <dbReference type="EMBL" id="RVW63802.1"/>
    </source>
</evidence>
<accession>A0A438FV20</accession>
<keyword evidence="2" id="KW-0633">Potassium transport</keyword>
<gene>
    <name evidence="6" type="ORF">CK203_053721</name>
</gene>
<evidence type="ECO:0000256" key="5">
    <source>
        <dbReference type="SAM" id="Phobius"/>
    </source>
</evidence>
<evidence type="ECO:0000256" key="3">
    <source>
        <dbReference type="ARBA" id="ARBA00022958"/>
    </source>
</evidence>
<dbReference type="PANTHER" id="PTHR32468:SF164">
    <property type="entry name" value="OS05G0485000 PROTEIN"/>
    <property type="match status" value="1"/>
</dbReference>
<evidence type="ECO:0000313" key="7">
    <source>
        <dbReference type="Proteomes" id="UP000288805"/>
    </source>
</evidence>
<protein>
    <submittedName>
        <fullName evidence="6">Uncharacterized protein</fullName>
    </submittedName>
</protein>
<keyword evidence="3" id="KW-0630">Potassium</keyword>
<dbReference type="Proteomes" id="UP000288805">
    <property type="component" value="Unassembled WGS sequence"/>
</dbReference>
<sequence>MAGLRNVTALRTQPLIILQKFATHFWDSKKFQSKIFSQRGALVLHVLHLVGFFVFAFLTGVQTSLGLTAKSETLAFVIAFTSFFLPMLITSTMAFLLRATVKMDIYLSSSLPILATLEASGSSLLVISSILIDLKAH</sequence>
<evidence type="ECO:0000256" key="1">
    <source>
        <dbReference type="ARBA" id="ARBA00022448"/>
    </source>
</evidence>
<keyword evidence="1" id="KW-0813">Transport</keyword>
<keyword evidence="5" id="KW-0472">Membrane</keyword>
<feature type="transmembrane region" description="Helical" evidence="5">
    <location>
        <begin position="73"/>
        <end position="97"/>
    </location>
</feature>
<feature type="transmembrane region" description="Helical" evidence="5">
    <location>
        <begin position="40"/>
        <end position="61"/>
    </location>
</feature>
<name>A0A438FV20_VITVI</name>
<evidence type="ECO:0000256" key="2">
    <source>
        <dbReference type="ARBA" id="ARBA00022538"/>
    </source>
</evidence>
<dbReference type="AlphaFoldDB" id="A0A438FV20"/>
<comment type="caution">
    <text evidence="6">The sequence shown here is derived from an EMBL/GenBank/DDBJ whole genome shotgun (WGS) entry which is preliminary data.</text>
</comment>
<dbReference type="EMBL" id="QGNW01000731">
    <property type="protein sequence ID" value="RVW63802.1"/>
    <property type="molecule type" value="Genomic_DNA"/>
</dbReference>
<dbReference type="PANTHER" id="PTHR32468">
    <property type="entry name" value="CATION/H + ANTIPORTER"/>
    <property type="match status" value="1"/>
</dbReference>
<reference evidence="6 7" key="1">
    <citation type="journal article" date="2018" name="PLoS Genet.">
        <title>Population sequencing reveals clonal diversity and ancestral inbreeding in the grapevine cultivar Chardonnay.</title>
        <authorList>
            <person name="Roach M.J."/>
            <person name="Johnson D.L."/>
            <person name="Bohlmann J."/>
            <person name="van Vuuren H.J."/>
            <person name="Jones S.J."/>
            <person name="Pretorius I.S."/>
            <person name="Schmidt S.A."/>
            <person name="Borneman A.R."/>
        </authorList>
    </citation>
    <scope>NUCLEOTIDE SEQUENCE [LARGE SCALE GENOMIC DNA]</scope>
    <source>
        <strain evidence="7">cv. Chardonnay</strain>
        <tissue evidence="6">Leaf</tissue>
    </source>
</reference>
<keyword evidence="5" id="KW-0812">Transmembrane</keyword>
<dbReference type="GO" id="GO:0006813">
    <property type="term" value="P:potassium ion transport"/>
    <property type="evidence" value="ECO:0007669"/>
    <property type="project" value="UniProtKB-KW"/>
</dbReference>
<evidence type="ECO:0000256" key="4">
    <source>
        <dbReference type="ARBA" id="ARBA00023065"/>
    </source>
</evidence>
<proteinExistence type="predicted"/>